<feature type="compositionally biased region" description="Basic and acidic residues" evidence="1">
    <location>
        <begin position="129"/>
        <end position="140"/>
    </location>
</feature>
<dbReference type="Proteomes" id="UP000325672">
    <property type="component" value="Unassembled WGS sequence"/>
</dbReference>
<keyword evidence="3" id="KW-1185">Reference proteome</keyword>
<proteinExistence type="predicted"/>
<dbReference type="RefSeq" id="XP_031918074.1">
    <property type="nucleotide sequence ID" value="XM_032053514.1"/>
</dbReference>
<protein>
    <submittedName>
        <fullName evidence="2">Uncharacterized protein</fullName>
    </submittedName>
</protein>
<feature type="region of interest" description="Disordered" evidence="1">
    <location>
        <begin position="129"/>
        <end position="148"/>
    </location>
</feature>
<evidence type="ECO:0000313" key="2">
    <source>
        <dbReference type="EMBL" id="KAE8142011.1"/>
    </source>
</evidence>
<accession>A0A5N6T722</accession>
<sequence>MLERIRDPSRAGVAPPPRDAFWDGDVFDPCFWVELVLLLLTRRRRNCSLFIFSQGFLCFGCSVGVIEGDKRLEVTVQVAWLPVGKIEKNRNVTKRGELKLGDRHLLSGHSLRGLRYVVGWENGRGDEESLSAERKSREQGQRQGSWHW</sequence>
<dbReference type="AlphaFoldDB" id="A0A5N6T722"/>
<evidence type="ECO:0000256" key="1">
    <source>
        <dbReference type="SAM" id="MobiDB-lite"/>
    </source>
</evidence>
<reference evidence="2 3" key="1">
    <citation type="submission" date="2019-04" db="EMBL/GenBank/DDBJ databases">
        <title>Friends and foes A comparative genomics study of 23 Aspergillus species from section Flavi.</title>
        <authorList>
            <consortium name="DOE Joint Genome Institute"/>
            <person name="Kjaerbolling I."/>
            <person name="Vesth T."/>
            <person name="Frisvad J.C."/>
            <person name="Nybo J.L."/>
            <person name="Theobald S."/>
            <person name="Kildgaard S."/>
            <person name="Isbrandt T."/>
            <person name="Kuo A."/>
            <person name="Sato A."/>
            <person name="Lyhne E.K."/>
            <person name="Kogle M.E."/>
            <person name="Wiebenga A."/>
            <person name="Kun R.S."/>
            <person name="Lubbers R.J."/>
            <person name="Makela M.R."/>
            <person name="Barry K."/>
            <person name="Chovatia M."/>
            <person name="Clum A."/>
            <person name="Daum C."/>
            <person name="Haridas S."/>
            <person name="He G."/>
            <person name="LaButti K."/>
            <person name="Lipzen A."/>
            <person name="Mondo S."/>
            <person name="Riley R."/>
            <person name="Salamov A."/>
            <person name="Simmons B.A."/>
            <person name="Magnuson J.K."/>
            <person name="Henrissat B."/>
            <person name="Mortensen U.H."/>
            <person name="Larsen T.O."/>
            <person name="Devries R.P."/>
            <person name="Grigoriev I.V."/>
            <person name="Machida M."/>
            <person name="Baker S.E."/>
            <person name="Andersen M.R."/>
        </authorList>
    </citation>
    <scope>NUCLEOTIDE SEQUENCE [LARGE SCALE GENOMIC DNA]</scope>
    <source>
        <strain evidence="2 3">CBS 117625</strain>
    </source>
</reference>
<evidence type="ECO:0000313" key="3">
    <source>
        <dbReference type="Proteomes" id="UP000325672"/>
    </source>
</evidence>
<dbReference type="GeneID" id="43637724"/>
<gene>
    <name evidence="2" type="ORF">BDV38DRAFT_236862</name>
</gene>
<name>A0A5N6T722_ASPPS</name>
<organism evidence="2 3">
    <name type="scientific">Aspergillus pseudotamarii</name>
    <dbReference type="NCBI Taxonomy" id="132259"/>
    <lineage>
        <taxon>Eukaryota</taxon>
        <taxon>Fungi</taxon>
        <taxon>Dikarya</taxon>
        <taxon>Ascomycota</taxon>
        <taxon>Pezizomycotina</taxon>
        <taxon>Eurotiomycetes</taxon>
        <taxon>Eurotiomycetidae</taxon>
        <taxon>Eurotiales</taxon>
        <taxon>Aspergillaceae</taxon>
        <taxon>Aspergillus</taxon>
        <taxon>Aspergillus subgen. Circumdati</taxon>
    </lineage>
</organism>
<dbReference type="EMBL" id="ML743556">
    <property type="protein sequence ID" value="KAE8142011.1"/>
    <property type="molecule type" value="Genomic_DNA"/>
</dbReference>